<evidence type="ECO:0000313" key="1">
    <source>
        <dbReference type="EMBL" id="MBH8566739.1"/>
    </source>
</evidence>
<comment type="caution">
    <text evidence="1">The sequence shown here is derived from an EMBL/GenBank/DDBJ whole genome shotgun (WGS) entry which is preliminary data.</text>
</comment>
<dbReference type="EMBL" id="JAECZC010000102">
    <property type="protein sequence ID" value="MBH8566739.1"/>
    <property type="molecule type" value="Genomic_DNA"/>
</dbReference>
<dbReference type="Proteomes" id="UP000632766">
    <property type="component" value="Unassembled WGS sequence"/>
</dbReference>
<organism evidence="1 2">
    <name type="scientific">Amazonocrinis nigriterrae CENA67</name>
    <dbReference type="NCBI Taxonomy" id="2794033"/>
    <lineage>
        <taxon>Bacteria</taxon>
        <taxon>Bacillati</taxon>
        <taxon>Cyanobacteriota</taxon>
        <taxon>Cyanophyceae</taxon>
        <taxon>Nostocales</taxon>
        <taxon>Nostocaceae</taxon>
        <taxon>Amazonocrinis</taxon>
        <taxon>Amazonocrinis nigriterrae</taxon>
    </lineage>
</organism>
<protein>
    <submittedName>
        <fullName evidence="1">Uncharacterized protein</fullName>
    </submittedName>
</protein>
<gene>
    <name evidence="1" type="ORF">I8748_32085</name>
</gene>
<proteinExistence type="predicted"/>
<keyword evidence="2" id="KW-1185">Reference proteome</keyword>
<name>A0A8J7I267_9NOST</name>
<sequence length="88" mass="9891">MSSIYLHSLSDECLAHLLQEFSALDSEVSCLIRLLLDVRLFRQRWGEIGGRSHLGELGECLEEKINQEIIIAMLVQGLSCPADNHAVR</sequence>
<evidence type="ECO:0000313" key="2">
    <source>
        <dbReference type="Proteomes" id="UP000632766"/>
    </source>
</evidence>
<dbReference type="AlphaFoldDB" id="A0A8J7I267"/>
<reference evidence="1 2" key="1">
    <citation type="journal article" date="2021" name="Int. J. Syst. Evol. Microbiol.">
        <title>Amazonocrinis nigriterrae gen. nov., sp. nov., Atlanticothrix silvestris gen. nov., sp. nov. and Dendronalium phyllosphericum gen. nov., sp. nov., nostocacean cyanobacteria from Brazilian environments.</title>
        <authorList>
            <person name="Alvarenga D.O."/>
            <person name="Andreote A.P.D."/>
            <person name="Branco L.H.Z."/>
            <person name="Delbaje E."/>
            <person name="Cruz R.B."/>
            <person name="Varani A.M."/>
            <person name="Fiore M.F."/>
        </authorList>
    </citation>
    <scope>NUCLEOTIDE SEQUENCE [LARGE SCALE GENOMIC DNA]</scope>
    <source>
        <strain evidence="1 2">CENA67</strain>
    </source>
</reference>
<dbReference type="RefSeq" id="WP_198128473.1">
    <property type="nucleotide sequence ID" value="NZ_JAECZC010000102.1"/>
</dbReference>
<accession>A0A8J7I267</accession>